<organism evidence="5 6">
    <name type="scientific">Martelella lutilitoris</name>
    <dbReference type="NCBI Taxonomy" id="2583532"/>
    <lineage>
        <taxon>Bacteria</taxon>
        <taxon>Pseudomonadati</taxon>
        <taxon>Pseudomonadota</taxon>
        <taxon>Alphaproteobacteria</taxon>
        <taxon>Hyphomicrobiales</taxon>
        <taxon>Aurantimonadaceae</taxon>
        <taxon>Martelella</taxon>
    </lineage>
</organism>
<gene>
    <name evidence="5" type="ORF">JET14_10125</name>
</gene>
<dbReference type="InterPro" id="IPR036291">
    <property type="entry name" value="NAD(P)-bd_dom_sf"/>
</dbReference>
<dbReference type="RefSeq" id="WP_200337904.1">
    <property type="nucleotide sequence ID" value="NZ_CP066786.1"/>
</dbReference>
<dbReference type="InterPro" id="IPR000683">
    <property type="entry name" value="Gfo/Idh/MocA-like_OxRdtase_N"/>
</dbReference>
<dbReference type="Proteomes" id="UP000596083">
    <property type="component" value="Chromosome"/>
</dbReference>
<dbReference type="GO" id="GO:0000166">
    <property type="term" value="F:nucleotide binding"/>
    <property type="evidence" value="ECO:0007669"/>
    <property type="project" value="InterPro"/>
</dbReference>
<dbReference type="Pfam" id="PF01408">
    <property type="entry name" value="GFO_IDH_MocA"/>
    <property type="match status" value="1"/>
</dbReference>
<dbReference type="KEGG" id="mlut:JET14_10125"/>
<reference evidence="5 6" key="1">
    <citation type="submission" date="2020-12" db="EMBL/GenBank/DDBJ databases">
        <authorList>
            <person name="Zheng R.K."/>
            <person name="Sun C.M."/>
        </authorList>
    </citation>
    <scope>NUCLEOTIDE SEQUENCE [LARGE SCALE GENOMIC DNA]</scope>
    <source>
        <strain evidence="5 6">ZRK001</strain>
    </source>
</reference>
<feature type="domain" description="Gfo/Idh/MocA-like oxidoreductase N-terminal" evidence="3">
    <location>
        <begin position="21"/>
        <end position="136"/>
    </location>
</feature>
<evidence type="ECO:0000259" key="4">
    <source>
        <dbReference type="Pfam" id="PF22725"/>
    </source>
</evidence>
<accession>A0A7T7KNE2</accession>
<dbReference type="PANTHER" id="PTHR43708">
    <property type="entry name" value="CONSERVED EXPRESSED OXIDOREDUCTASE (EUROFUNG)"/>
    <property type="match status" value="1"/>
</dbReference>
<evidence type="ECO:0000313" key="5">
    <source>
        <dbReference type="EMBL" id="QQM32463.1"/>
    </source>
</evidence>
<dbReference type="SUPFAM" id="SSF55347">
    <property type="entry name" value="Glyceraldehyde-3-phosphate dehydrogenase-like, C-terminal domain"/>
    <property type="match status" value="1"/>
</dbReference>
<dbReference type="AlphaFoldDB" id="A0A7T7KNE2"/>
<dbReference type="Pfam" id="PF22725">
    <property type="entry name" value="GFO_IDH_MocA_C3"/>
    <property type="match status" value="1"/>
</dbReference>
<dbReference type="InterPro" id="IPR051317">
    <property type="entry name" value="Gfo/Idh/MocA_oxidoreduct"/>
</dbReference>
<protein>
    <submittedName>
        <fullName evidence="5">Gfo/Idh/MocA family oxidoreductase</fullName>
    </submittedName>
</protein>
<evidence type="ECO:0000256" key="2">
    <source>
        <dbReference type="ARBA" id="ARBA00023002"/>
    </source>
</evidence>
<sequence length="430" mass="47931">MCKNITLKLFQTYFVESTKGMNIAFVGCGFVFDIYMKTIRAHPELQIAGVFDVKSERMRKVSDYYGFRTYDSYEALLDDTDIDAVVNLTNIGSHFEVSKKALMRGKHVYSEKPLTTDLAQSRELFELAAAHGVRLYAAPSNIFSDSVRTIFDAVEKGRIGSPRLIYAELDDNPIHLMEFEKVRSATDAPWPVVEEINEGCTFEHVGYHLVWICGLLGPAVSVTAFSSELLPAKSPLVAGFSGTPDYSVANLSFANGAAARITCSVVAPRDHRMRVIGDAGEVSADSYRHYQSPVYLERFSKRSLSARKLHTLRAHPLLGKLFGIGGKRQKLVKNWKSAAVEKDQQMRSSLRQRLIEFVRRREVYAQDKLVGVAEMAREIEADEKQFLSPDFLLHLNELTLLIQGAGPDGVAVKPTTSFEPIGSIPGSIRL</sequence>
<dbReference type="PANTHER" id="PTHR43708:SF5">
    <property type="entry name" value="CONSERVED EXPRESSED OXIDOREDUCTASE (EUROFUNG)-RELATED"/>
    <property type="match status" value="1"/>
</dbReference>
<dbReference type="Gene3D" id="3.40.50.720">
    <property type="entry name" value="NAD(P)-binding Rossmann-like Domain"/>
    <property type="match status" value="1"/>
</dbReference>
<dbReference type="EMBL" id="CP066786">
    <property type="protein sequence ID" value="QQM32463.1"/>
    <property type="molecule type" value="Genomic_DNA"/>
</dbReference>
<evidence type="ECO:0000259" key="3">
    <source>
        <dbReference type="Pfam" id="PF01408"/>
    </source>
</evidence>
<name>A0A7T7KNE2_9HYPH</name>
<evidence type="ECO:0000313" key="6">
    <source>
        <dbReference type="Proteomes" id="UP000596083"/>
    </source>
</evidence>
<dbReference type="SUPFAM" id="SSF51735">
    <property type="entry name" value="NAD(P)-binding Rossmann-fold domains"/>
    <property type="match status" value="1"/>
</dbReference>
<dbReference type="GO" id="GO:0016491">
    <property type="term" value="F:oxidoreductase activity"/>
    <property type="evidence" value="ECO:0007669"/>
    <property type="project" value="UniProtKB-KW"/>
</dbReference>
<proteinExistence type="inferred from homology"/>
<keyword evidence="2" id="KW-0560">Oxidoreductase</keyword>
<dbReference type="InterPro" id="IPR055170">
    <property type="entry name" value="GFO_IDH_MocA-like_dom"/>
</dbReference>
<feature type="domain" description="GFO/IDH/MocA-like oxidoreductase" evidence="4">
    <location>
        <begin position="148"/>
        <end position="282"/>
    </location>
</feature>
<evidence type="ECO:0000256" key="1">
    <source>
        <dbReference type="ARBA" id="ARBA00010928"/>
    </source>
</evidence>
<comment type="similarity">
    <text evidence="1">Belongs to the Gfo/Idh/MocA family.</text>
</comment>
<dbReference type="Gene3D" id="3.30.360.10">
    <property type="entry name" value="Dihydrodipicolinate Reductase, domain 2"/>
    <property type="match status" value="1"/>
</dbReference>